<dbReference type="InterPro" id="IPR023346">
    <property type="entry name" value="Lysozyme-like_dom_sf"/>
</dbReference>
<feature type="domain" description="Transglycosylase SLT" evidence="2">
    <location>
        <begin position="77"/>
        <end position="174"/>
    </location>
</feature>
<protein>
    <submittedName>
        <fullName evidence="4">Lytic transglycosylase domain-containing protein</fullName>
    </submittedName>
</protein>
<comment type="caution">
    <text evidence="4">The sequence shown here is derived from an EMBL/GenBank/DDBJ whole genome shotgun (WGS) entry which is preliminary data.</text>
</comment>
<proteinExistence type="inferred from homology"/>
<evidence type="ECO:0000259" key="2">
    <source>
        <dbReference type="Pfam" id="PF01464"/>
    </source>
</evidence>
<gene>
    <name evidence="4" type="ORF">G3I74_13535</name>
</gene>
<sequence length="199" mass="22279">MRRGLPLFWLLVLLVLAGPAVGQIYTYVDENGITVFTDRKPDTARYRVRNLGCYGTCRTGVDWERTPLLVGRFDAEIEAASEVFGVEAALIRAVVHAESWFETDAVSHAGAQGLMQLMPDTARRFGVIDVFDPVDNITGGAAYLAWLGEQFEQDFSRTVAAYNAGENAVKRHGGVPPYPETQEYVRRVRILYQRYREGS</sequence>
<dbReference type="CDD" id="cd00254">
    <property type="entry name" value="LT-like"/>
    <property type="match status" value="1"/>
</dbReference>
<dbReference type="SUPFAM" id="SSF53955">
    <property type="entry name" value="Lysozyme-like"/>
    <property type="match status" value="1"/>
</dbReference>
<dbReference type="Gene3D" id="1.10.530.10">
    <property type="match status" value="1"/>
</dbReference>
<dbReference type="AlphaFoldDB" id="A0A845UY32"/>
<dbReference type="Pfam" id="PF13511">
    <property type="entry name" value="DUF4124"/>
    <property type="match status" value="1"/>
</dbReference>
<evidence type="ECO:0000313" key="5">
    <source>
        <dbReference type="Proteomes" id="UP000484885"/>
    </source>
</evidence>
<name>A0A845UY32_9GAMM</name>
<dbReference type="RefSeq" id="WP_164212128.1">
    <property type="nucleotide sequence ID" value="NZ_JAAGSC010000043.1"/>
</dbReference>
<dbReference type="PANTHER" id="PTHR37423:SF2">
    <property type="entry name" value="MEMBRANE-BOUND LYTIC MUREIN TRANSGLYCOSYLASE C"/>
    <property type="match status" value="1"/>
</dbReference>
<dbReference type="Proteomes" id="UP000484885">
    <property type="component" value="Unassembled WGS sequence"/>
</dbReference>
<reference evidence="4 5" key="1">
    <citation type="submission" date="2020-02" db="EMBL/GenBank/DDBJ databases">
        <authorList>
            <person name="Zhang X.-Y."/>
        </authorList>
    </citation>
    <scope>NUCLEOTIDE SEQUENCE [LARGE SCALE GENOMIC DNA]</scope>
    <source>
        <strain evidence="4 5">C33</strain>
    </source>
</reference>
<dbReference type="EMBL" id="JAAGSC010000043">
    <property type="protein sequence ID" value="NDY96753.1"/>
    <property type="molecule type" value="Genomic_DNA"/>
</dbReference>
<evidence type="ECO:0000256" key="1">
    <source>
        <dbReference type="ARBA" id="ARBA00007734"/>
    </source>
</evidence>
<dbReference type="InterPro" id="IPR008258">
    <property type="entry name" value="Transglycosylase_SLT_dom_1"/>
</dbReference>
<dbReference type="PANTHER" id="PTHR37423">
    <property type="entry name" value="SOLUBLE LYTIC MUREIN TRANSGLYCOSYLASE-RELATED"/>
    <property type="match status" value="1"/>
</dbReference>
<evidence type="ECO:0000259" key="3">
    <source>
        <dbReference type="Pfam" id="PF13511"/>
    </source>
</evidence>
<dbReference type="InterPro" id="IPR025392">
    <property type="entry name" value="DUF4124"/>
</dbReference>
<organism evidence="4 5">
    <name type="scientific">Wenzhouxiangella limi</name>
    <dbReference type="NCBI Taxonomy" id="2707351"/>
    <lineage>
        <taxon>Bacteria</taxon>
        <taxon>Pseudomonadati</taxon>
        <taxon>Pseudomonadota</taxon>
        <taxon>Gammaproteobacteria</taxon>
        <taxon>Chromatiales</taxon>
        <taxon>Wenzhouxiangellaceae</taxon>
        <taxon>Wenzhouxiangella</taxon>
    </lineage>
</organism>
<feature type="domain" description="DUF4124" evidence="3">
    <location>
        <begin position="12"/>
        <end position="46"/>
    </location>
</feature>
<dbReference type="Pfam" id="PF01464">
    <property type="entry name" value="SLT"/>
    <property type="match status" value="1"/>
</dbReference>
<evidence type="ECO:0000313" key="4">
    <source>
        <dbReference type="EMBL" id="NDY96753.1"/>
    </source>
</evidence>
<accession>A0A845UY32</accession>
<comment type="similarity">
    <text evidence="1">Belongs to the transglycosylase Slt family.</text>
</comment>
<keyword evidence="5" id="KW-1185">Reference proteome</keyword>